<dbReference type="SUPFAM" id="SSF53187">
    <property type="entry name" value="Zn-dependent exopeptidases"/>
    <property type="match status" value="1"/>
</dbReference>
<keyword evidence="2" id="KW-0645">Protease</keyword>
<accession>A0A0N0UN81</accession>
<dbReference type="EMBL" id="FNUE01000001">
    <property type="protein sequence ID" value="SEE25386.1"/>
    <property type="molecule type" value="Genomic_DNA"/>
</dbReference>
<dbReference type="GO" id="GO:0006508">
    <property type="term" value="P:proteolysis"/>
    <property type="evidence" value="ECO:0007669"/>
    <property type="project" value="InterPro"/>
</dbReference>
<evidence type="ECO:0000313" key="4">
    <source>
        <dbReference type="Proteomes" id="UP000037716"/>
    </source>
</evidence>
<reference evidence="3 5" key="2">
    <citation type="submission" date="2016-10" db="EMBL/GenBank/DDBJ databases">
        <authorList>
            <person name="Varghese N."/>
            <person name="Submissions S."/>
        </authorList>
    </citation>
    <scope>NUCLEOTIDE SEQUENCE [LARGE SCALE GENOMIC DNA]</scope>
    <source>
        <strain evidence="3 5">DSW-5</strain>
    </source>
</reference>
<evidence type="ECO:0000313" key="2">
    <source>
        <dbReference type="EMBL" id="KOY50817.1"/>
    </source>
</evidence>
<dbReference type="Proteomes" id="UP000037716">
    <property type="component" value="Unassembled WGS sequence"/>
</dbReference>
<feature type="domain" description="Peptidase M14" evidence="1">
    <location>
        <begin position="50"/>
        <end position="185"/>
    </location>
</feature>
<dbReference type="CDD" id="cd06241">
    <property type="entry name" value="M14-like"/>
    <property type="match status" value="1"/>
</dbReference>
<dbReference type="PROSITE" id="PS51257">
    <property type="entry name" value="PROKAR_LIPOPROTEIN"/>
    <property type="match status" value="1"/>
</dbReference>
<organism evidence="2 4">
    <name type="scientific">Polaribacter dokdonensis DSW-5</name>
    <dbReference type="NCBI Taxonomy" id="1300348"/>
    <lineage>
        <taxon>Bacteria</taxon>
        <taxon>Pseudomonadati</taxon>
        <taxon>Bacteroidota</taxon>
        <taxon>Flavobacteriia</taxon>
        <taxon>Flavobacteriales</taxon>
        <taxon>Flavobacteriaceae</taxon>
    </lineage>
</organism>
<dbReference type="GO" id="GO:0008270">
    <property type="term" value="F:zinc ion binding"/>
    <property type="evidence" value="ECO:0007669"/>
    <property type="project" value="InterPro"/>
</dbReference>
<dbReference type="Proteomes" id="UP000183071">
    <property type="component" value="Unassembled WGS sequence"/>
</dbReference>
<dbReference type="Gene3D" id="3.40.630.10">
    <property type="entry name" value="Zn peptidases"/>
    <property type="match status" value="1"/>
</dbReference>
<comment type="caution">
    <text evidence="2">The sequence shown here is derived from an EMBL/GenBank/DDBJ whole genome shotgun (WGS) entry which is preliminary data.</text>
</comment>
<dbReference type="RefSeq" id="WP_053973080.1">
    <property type="nucleotide sequence ID" value="NZ_FNUE01000001.1"/>
</dbReference>
<dbReference type="AlphaFoldDB" id="A0A0N0UN81"/>
<keyword evidence="5" id="KW-1185">Reference proteome</keyword>
<keyword evidence="2" id="KW-0121">Carboxypeptidase</keyword>
<dbReference type="OrthoDB" id="9767214at2"/>
<reference evidence="2 4" key="1">
    <citation type="submission" date="2015-07" db="EMBL/GenBank/DDBJ databases">
        <title>Genome of Polaribacter dokdonenesis DSW-5, isolated from seawater off Dokdo in Korea.</title>
        <authorList>
            <person name="Yoon K."/>
            <person name="Song J.Y."/>
            <person name="Kim J.F."/>
        </authorList>
    </citation>
    <scope>NUCLEOTIDE SEQUENCE [LARGE SCALE GENOMIC DNA]</scope>
    <source>
        <strain evidence="2 4">DSW-5</strain>
    </source>
</reference>
<dbReference type="InterPro" id="IPR000834">
    <property type="entry name" value="Peptidase_M14"/>
</dbReference>
<proteinExistence type="predicted"/>
<dbReference type="Pfam" id="PF00246">
    <property type="entry name" value="Peptidase_M14"/>
    <property type="match status" value="1"/>
</dbReference>
<evidence type="ECO:0000313" key="5">
    <source>
        <dbReference type="Proteomes" id="UP000183071"/>
    </source>
</evidence>
<evidence type="ECO:0000313" key="3">
    <source>
        <dbReference type="EMBL" id="SEE25386.1"/>
    </source>
</evidence>
<dbReference type="PATRIC" id="fig|1300348.6.peg.377"/>
<dbReference type="EMBL" id="LGBR01000001">
    <property type="protein sequence ID" value="KOY50817.1"/>
    <property type="molecule type" value="Genomic_DNA"/>
</dbReference>
<sequence length="585" mass="67878">MSKFLLKTLLVSTLIFVVSCNKSSKESADFTTIFEKSKGTETPEYNEVIEYYSELAEVYNEISLFNFGQTDSGEPLHLVVYDRNGIYNVDEIKNSAKNRILINNGIHPGESDGIDASMMLLRDIVQNDSLQKKYENSIICVIPVYNIGGSLNRNSHTRANQNGPLEYGFRGNARNFDLNRDFIKQDTKNAAAFADIFHTVNPDVFIDNHVSNGADYQYAITHLFTQHNKLGGKLGSFLQNEMRPSLEKSLEQKNIIITPYVNVWGNTPEVGFSQFFDSPRYSTGYTTLFNTLGLMVETHMLKPYKIRVEQTYELMLLVFDFTEENSGKIKDLRAKATSELLSKKTYPIQYTVDREKYRILNFKGFEGSYIDSKVTNGKRLFYDKNKPFEKETKYFDEFKVTKEIEIPVAYILPKGWHKVVERLNNNQIEYTRFKNDTTIAVTVNHVKDFKSRSAPYEGHYLHYSTEVFSSTEEMAFQKDDLYIPTNQNGIRYLLETLEAEATDSFFNWNFFDTVLQKKEGYSAYVFEDVAAQILEENTSLREEYLNKLENDEKFKANPRMQLDFVYKNSPYYERAHLLLPVFKVY</sequence>
<gene>
    <name evidence="2" type="ORF">I602_377</name>
    <name evidence="3" type="ORF">SAMN05444353_1408</name>
</gene>
<evidence type="ECO:0000259" key="1">
    <source>
        <dbReference type="Pfam" id="PF00246"/>
    </source>
</evidence>
<dbReference type="STRING" id="1300348.I602_377"/>
<keyword evidence="2" id="KW-0378">Hydrolase</keyword>
<dbReference type="GO" id="GO:0004181">
    <property type="term" value="F:metallocarboxypeptidase activity"/>
    <property type="evidence" value="ECO:0007669"/>
    <property type="project" value="InterPro"/>
</dbReference>
<protein>
    <submittedName>
        <fullName evidence="2">Zinc carboxypeptidase</fullName>
    </submittedName>
</protein>
<name>A0A0N0UN81_9FLAO</name>